<keyword evidence="2" id="KW-1185">Reference proteome</keyword>
<dbReference type="SUPFAM" id="SSF48403">
    <property type="entry name" value="Ankyrin repeat"/>
    <property type="match status" value="1"/>
</dbReference>
<dbReference type="RefSeq" id="WP_152807369.1">
    <property type="nucleotide sequence ID" value="NZ_WHUF01000005.1"/>
</dbReference>
<reference evidence="1 2" key="1">
    <citation type="submission" date="2019-10" db="EMBL/GenBank/DDBJ databases">
        <title>Two novel species isolated from a subtropical stream in China.</title>
        <authorList>
            <person name="Lu H."/>
        </authorList>
    </citation>
    <scope>NUCLEOTIDE SEQUENCE [LARGE SCALE GENOMIC DNA]</scope>
    <source>
        <strain evidence="1 2">FT103W</strain>
    </source>
</reference>
<dbReference type="Gene3D" id="1.25.40.20">
    <property type="entry name" value="Ankyrin repeat-containing domain"/>
    <property type="match status" value="1"/>
</dbReference>
<evidence type="ECO:0000313" key="1">
    <source>
        <dbReference type="EMBL" id="MQA21870.1"/>
    </source>
</evidence>
<evidence type="ECO:0008006" key="3">
    <source>
        <dbReference type="Google" id="ProtNLM"/>
    </source>
</evidence>
<proteinExistence type="predicted"/>
<dbReference type="AlphaFoldDB" id="A0A843SIG4"/>
<dbReference type="EMBL" id="WHUF01000005">
    <property type="protein sequence ID" value="MQA21870.1"/>
    <property type="molecule type" value="Genomic_DNA"/>
</dbReference>
<evidence type="ECO:0000313" key="2">
    <source>
        <dbReference type="Proteomes" id="UP000444318"/>
    </source>
</evidence>
<gene>
    <name evidence="1" type="ORF">GEV01_20365</name>
</gene>
<organism evidence="1 2">
    <name type="scientific">Rugamonas rivuli</name>
    <dbReference type="NCBI Taxonomy" id="2743358"/>
    <lineage>
        <taxon>Bacteria</taxon>
        <taxon>Pseudomonadati</taxon>
        <taxon>Pseudomonadota</taxon>
        <taxon>Betaproteobacteria</taxon>
        <taxon>Burkholderiales</taxon>
        <taxon>Oxalobacteraceae</taxon>
        <taxon>Telluria group</taxon>
        <taxon>Rugamonas</taxon>
    </lineage>
</organism>
<dbReference type="InterPro" id="IPR036770">
    <property type="entry name" value="Ankyrin_rpt-contain_sf"/>
</dbReference>
<sequence>MDKIWGGKVADIEVAFNANNVDTPNMYGVRPLQVACLRSYPCVDVVACLLGMGASVDFEVQPGITLLQALARSANQNPHMGPVLSLLEKAALKGTLTKELPVNPDVTVHEREVTDGDRPVFRTKSGKTKA</sequence>
<dbReference type="Proteomes" id="UP000444318">
    <property type="component" value="Unassembled WGS sequence"/>
</dbReference>
<protein>
    <recommendedName>
        <fullName evidence="3">Ankyrin repeat domain-containing protein</fullName>
    </recommendedName>
</protein>
<accession>A0A843SIG4</accession>
<comment type="caution">
    <text evidence="1">The sequence shown here is derived from an EMBL/GenBank/DDBJ whole genome shotgun (WGS) entry which is preliminary data.</text>
</comment>
<name>A0A843SIG4_9BURK</name>